<feature type="transmembrane region" description="Helical" evidence="1">
    <location>
        <begin position="120"/>
        <end position="140"/>
    </location>
</feature>
<reference evidence="2" key="1">
    <citation type="submission" date="2021-01" db="EMBL/GenBank/DDBJ databases">
        <authorList>
            <person name="Corre E."/>
            <person name="Pelletier E."/>
            <person name="Niang G."/>
            <person name="Scheremetjew M."/>
            <person name="Finn R."/>
            <person name="Kale V."/>
            <person name="Holt S."/>
            <person name="Cochrane G."/>
            <person name="Meng A."/>
            <person name="Brown T."/>
            <person name="Cohen L."/>
        </authorList>
    </citation>
    <scope>NUCLEOTIDE SEQUENCE</scope>
    <source>
        <strain evidence="2">RCC3387</strain>
    </source>
</reference>
<keyword evidence="1" id="KW-0812">Transmembrane</keyword>
<feature type="transmembrane region" description="Helical" evidence="1">
    <location>
        <begin position="222"/>
        <end position="244"/>
    </location>
</feature>
<proteinExistence type="predicted"/>
<keyword evidence="1" id="KW-1133">Transmembrane helix</keyword>
<feature type="transmembrane region" description="Helical" evidence="1">
    <location>
        <begin position="93"/>
        <end position="114"/>
    </location>
</feature>
<keyword evidence="1" id="KW-0472">Membrane</keyword>
<evidence type="ECO:0000313" key="2">
    <source>
        <dbReference type="EMBL" id="CAD9548224.1"/>
    </source>
</evidence>
<dbReference type="EMBL" id="HBGW01028792">
    <property type="protein sequence ID" value="CAD9548224.1"/>
    <property type="molecule type" value="Transcribed_RNA"/>
</dbReference>
<protein>
    <recommendedName>
        <fullName evidence="3">Acyltransferase 3 domain-containing protein</fullName>
    </recommendedName>
</protein>
<name>A0A7S2NLP5_9DINO</name>
<dbReference type="AlphaFoldDB" id="A0A7S2NLP5"/>
<evidence type="ECO:0008006" key="3">
    <source>
        <dbReference type="Google" id="ProtNLM"/>
    </source>
</evidence>
<organism evidence="2">
    <name type="scientific">Zooxanthella nutricula</name>
    <dbReference type="NCBI Taxonomy" id="1333877"/>
    <lineage>
        <taxon>Eukaryota</taxon>
        <taxon>Sar</taxon>
        <taxon>Alveolata</taxon>
        <taxon>Dinophyceae</taxon>
        <taxon>Peridiniales</taxon>
        <taxon>Peridiniales incertae sedis</taxon>
        <taxon>Zooxanthella</taxon>
    </lineage>
</organism>
<sequence length="253" mass="27511">MVLLAYSGIYGCVHVADGGIPFKIALPRVGTFLCVGAVLGLVNVSLGGTPFLVFMDGVAQFVNSTVFFWGGIAAKRNGWLQQLEDLPVPAVRFLRFLTLLLVFLIWLLVAISFRNGVSDAQLGVVQGVFSVAISLTFLDLFRRVFTSASKILRFMSDASYAVYLIHPWVITLAVWGYAHALHACGVNIGRTCAYIHPGMKEAGQDKVGGAYLVEADGEGLLWLGWAFVWSVSMLVVWPLAYGIAKLPGLRQIL</sequence>
<feature type="transmembrane region" description="Helical" evidence="1">
    <location>
        <begin position="29"/>
        <end position="46"/>
    </location>
</feature>
<evidence type="ECO:0000256" key="1">
    <source>
        <dbReference type="SAM" id="Phobius"/>
    </source>
</evidence>
<feature type="transmembrane region" description="Helical" evidence="1">
    <location>
        <begin position="52"/>
        <end position="72"/>
    </location>
</feature>
<feature type="transmembrane region" description="Helical" evidence="1">
    <location>
        <begin position="160"/>
        <end position="178"/>
    </location>
</feature>
<accession>A0A7S2NLP5</accession>
<gene>
    <name evidence="2" type="ORF">BRAN1462_LOCUS18309</name>
</gene>